<evidence type="ECO:0000313" key="2">
    <source>
        <dbReference type="Proteomes" id="UP001626536"/>
    </source>
</evidence>
<proteinExistence type="predicted"/>
<organism evidence="1 2">
    <name type="scientific">Methylocapsa polymorpha</name>
    <dbReference type="NCBI Taxonomy" id="3080828"/>
    <lineage>
        <taxon>Bacteria</taxon>
        <taxon>Pseudomonadati</taxon>
        <taxon>Pseudomonadota</taxon>
        <taxon>Alphaproteobacteria</taxon>
        <taxon>Hyphomicrobiales</taxon>
        <taxon>Beijerinckiaceae</taxon>
        <taxon>Methylocapsa</taxon>
    </lineage>
</organism>
<dbReference type="Gene3D" id="3.40.1410.10">
    <property type="entry name" value="Chorismate lyase-like"/>
    <property type="match status" value="1"/>
</dbReference>
<dbReference type="InterPro" id="IPR028978">
    <property type="entry name" value="Chorismate_lyase_/UTRA_dom_sf"/>
</dbReference>
<accession>A0ABZ0HTI7</accession>
<gene>
    <name evidence="1" type="ORF">RZS28_04780</name>
</gene>
<name>A0ABZ0HTI7_9HYPH</name>
<evidence type="ECO:0000313" key="1">
    <source>
        <dbReference type="EMBL" id="WOJ90612.1"/>
    </source>
</evidence>
<dbReference type="Proteomes" id="UP001626536">
    <property type="component" value="Chromosome"/>
</dbReference>
<dbReference type="RefSeq" id="WP_407340200.1">
    <property type="nucleotide sequence ID" value="NZ_CP136862.1"/>
</dbReference>
<reference evidence="1 2" key="1">
    <citation type="submission" date="2023-10" db="EMBL/GenBank/DDBJ databases">
        <title>Novel methanotroph of the genus Methylocapsa from a subarctic wetland.</title>
        <authorList>
            <person name="Belova S.E."/>
            <person name="Oshkin I.Y."/>
            <person name="Miroshnikov K."/>
            <person name="Dedysh S.N."/>
        </authorList>
    </citation>
    <scope>NUCLEOTIDE SEQUENCE [LARGE SCALE GENOMIC DNA]</scope>
    <source>
        <strain evidence="1 2">RX1</strain>
    </source>
</reference>
<dbReference type="SUPFAM" id="SSF64288">
    <property type="entry name" value="Chorismate lyase-like"/>
    <property type="match status" value="1"/>
</dbReference>
<sequence length="253" mass="28318">MPFELARFLFDQEAAPGGERRCGKTSVRYCRLIGIGMMLGLGALATSGDPAATRTARLWPDTFLARVEALALVETLNASLLASHSATTTLDEWCANHKLANEQKIRARLVPGMEKPVSAEQRKRLKIGETELVKYRRVELACGEHILSEADNWYVPGRLSQEMNKILETTDTPFGRVVLDLKPIRQTFAVEIFWKPLPDGWELDAPPADRPQAALSIPWRLFEHRALVYSANQLPFSEVNETYTSEILAFGPP</sequence>
<protein>
    <submittedName>
        <fullName evidence="1">Uncharacterized protein</fullName>
    </submittedName>
</protein>
<dbReference type="EMBL" id="CP136862">
    <property type="protein sequence ID" value="WOJ90612.1"/>
    <property type="molecule type" value="Genomic_DNA"/>
</dbReference>
<keyword evidence="2" id="KW-1185">Reference proteome</keyword>